<keyword evidence="7" id="KW-0539">Nucleus</keyword>
<name>A0AAV9Y1B6_9CRYT</name>
<protein>
    <recommendedName>
        <fullName evidence="3">peptidylprolyl isomerase</fullName>
        <ecNumber evidence="3">5.2.1.8</ecNumber>
    </recommendedName>
</protein>
<dbReference type="SUPFAM" id="SSF54928">
    <property type="entry name" value="RNA-binding domain, RBD"/>
    <property type="match status" value="1"/>
</dbReference>
<feature type="domain" description="RRM" evidence="10">
    <location>
        <begin position="233"/>
        <end position="303"/>
    </location>
</feature>
<dbReference type="AlphaFoldDB" id="A0AAV9Y1B6"/>
<evidence type="ECO:0000256" key="8">
    <source>
        <dbReference type="PROSITE-ProRule" id="PRU00176"/>
    </source>
</evidence>
<organism evidence="11 12">
    <name type="scientific">Cryptosporidium xiaoi</name>
    <dbReference type="NCBI Taxonomy" id="659607"/>
    <lineage>
        <taxon>Eukaryota</taxon>
        <taxon>Sar</taxon>
        <taxon>Alveolata</taxon>
        <taxon>Apicomplexa</taxon>
        <taxon>Conoidasida</taxon>
        <taxon>Coccidia</taxon>
        <taxon>Eucoccidiorida</taxon>
        <taxon>Eimeriorina</taxon>
        <taxon>Cryptosporidiidae</taxon>
        <taxon>Cryptosporidium</taxon>
    </lineage>
</organism>
<reference evidence="11 12" key="1">
    <citation type="submission" date="2023-10" db="EMBL/GenBank/DDBJ databases">
        <title>Comparative genomics analysis reveals potential genetic determinants of host preference in Cryptosporidium xiaoi.</title>
        <authorList>
            <person name="Xiao L."/>
            <person name="Li J."/>
        </authorList>
    </citation>
    <scope>NUCLEOTIDE SEQUENCE [LARGE SCALE GENOMIC DNA]</scope>
    <source>
        <strain evidence="11 12">52996</strain>
    </source>
</reference>
<dbReference type="InterPro" id="IPR029000">
    <property type="entry name" value="Cyclophilin-like_dom_sf"/>
</dbReference>
<evidence type="ECO:0000256" key="7">
    <source>
        <dbReference type="ARBA" id="ARBA00023242"/>
    </source>
</evidence>
<keyword evidence="12" id="KW-1185">Reference proteome</keyword>
<dbReference type="InterPro" id="IPR012677">
    <property type="entry name" value="Nucleotide-bd_a/b_plait_sf"/>
</dbReference>
<dbReference type="InterPro" id="IPR002130">
    <property type="entry name" value="Cyclophilin-type_PPIase_dom"/>
</dbReference>
<dbReference type="PROSITE" id="PS50072">
    <property type="entry name" value="CSA_PPIASE_2"/>
    <property type="match status" value="1"/>
</dbReference>
<dbReference type="Pfam" id="PF00076">
    <property type="entry name" value="RRM_1"/>
    <property type="match status" value="1"/>
</dbReference>
<dbReference type="InterPro" id="IPR000504">
    <property type="entry name" value="RRM_dom"/>
</dbReference>
<dbReference type="PANTHER" id="PTHR45843:SF1">
    <property type="entry name" value="PEPTIDYL-PROLYL CIS-TRANS ISOMERASE-LIKE 4"/>
    <property type="match status" value="1"/>
</dbReference>
<dbReference type="Pfam" id="PF00160">
    <property type="entry name" value="Pro_isomerase"/>
    <property type="match status" value="1"/>
</dbReference>
<evidence type="ECO:0000313" key="12">
    <source>
        <dbReference type="Proteomes" id="UP001311799"/>
    </source>
</evidence>
<dbReference type="SUPFAM" id="SSF50891">
    <property type="entry name" value="Cyclophilin-like"/>
    <property type="match status" value="1"/>
</dbReference>
<evidence type="ECO:0000256" key="5">
    <source>
        <dbReference type="ARBA" id="ARBA00023110"/>
    </source>
</evidence>
<dbReference type="Proteomes" id="UP001311799">
    <property type="component" value="Unassembled WGS sequence"/>
</dbReference>
<dbReference type="EC" id="5.2.1.8" evidence="3"/>
<evidence type="ECO:0000256" key="3">
    <source>
        <dbReference type="ARBA" id="ARBA00013194"/>
    </source>
</evidence>
<comment type="caution">
    <text evidence="11">The sequence shown here is derived from an EMBL/GenBank/DDBJ whole genome shotgun (WGS) entry which is preliminary data.</text>
</comment>
<keyword evidence="5" id="KW-0697">Rotamase</keyword>
<evidence type="ECO:0000256" key="4">
    <source>
        <dbReference type="ARBA" id="ARBA00022884"/>
    </source>
</evidence>
<dbReference type="InterPro" id="IPR035979">
    <property type="entry name" value="RBD_domain_sf"/>
</dbReference>
<feature type="domain" description="PPIase cyclophilin-type" evidence="9">
    <location>
        <begin position="7"/>
        <end position="162"/>
    </location>
</feature>
<keyword evidence="4 8" id="KW-0694">RNA-binding</keyword>
<evidence type="ECO:0000259" key="9">
    <source>
        <dbReference type="PROSITE" id="PS50072"/>
    </source>
</evidence>
<dbReference type="Gene3D" id="2.40.100.10">
    <property type="entry name" value="Cyclophilin-like"/>
    <property type="match status" value="1"/>
</dbReference>
<dbReference type="SMART" id="SM00360">
    <property type="entry name" value="RRM"/>
    <property type="match status" value="1"/>
</dbReference>
<dbReference type="CDD" id="cd12235">
    <property type="entry name" value="RRM_PPIL4"/>
    <property type="match status" value="1"/>
</dbReference>
<keyword evidence="6" id="KW-0413">Isomerase</keyword>
<dbReference type="Gene3D" id="3.30.70.330">
    <property type="match status" value="1"/>
</dbReference>
<evidence type="ECO:0000256" key="6">
    <source>
        <dbReference type="ARBA" id="ARBA00023235"/>
    </source>
</evidence>
<evidence type="ECO:0000256" key="1">
    <source>
        <dbReference type="ARBA" id="ARBA00000971"/>
    </source>
</evidence>
<dbReference type="EMBL" id="JAWDEY010000008">
    <property type="protein sequence ID" value="KAK6590149.1"/>
    <property type="molecule type" value="Genomic_DNA"/>
</dbReference>
<dbReference type="PROSITE" id="PS50102">
    <property type="entry name" value="RRM"/>
    <property type="match status" value="1"/>
</dbReference>
<dbReference type="GO" id="GO:0005634">
    <property type="term" value="C:nucleus"/>
    <property type="evidence" value="ECO:0007669"/>
    <property type="project" value="UniProtKB-SubCell"/>
</dbReference>
<gene>
    <name evidence="11" type="ORF">RS030_172623</name>
</gene>
<evidence type="ECO:0000259" key="10">
    <source>
        <dbReference type="PROSITE" id="PS50102"/>
    </source>
</evidence>
<dbReference type="InterPro" id="IPR035542">
    <property type="entry name" value="CRIP"/>
</dbReference>
<evidence type="ECO:0000256" key="2">
    <source>
        <dbReference type="ARBA" id="ARBA00004123"/>
    </source>
</evidence>
<dbReference type="GO" id="GO:0003723">
    <property type="term" value="F:RNA binding"/>
    <property type="evidence" value="ECO:0007669"/>
    <property type="project" value="UniProtKB-UniRule"/>
</dbReference>
<sequence>MSVLVVTTLGDIVIDLITDLSKEACVNFLKLCKIKYYNNSEFYKIEKGFVARTGNSKEYGNKSIYDLLGIDQQKLTGKEVETNVRIRHNKAGRVGFVNKANTGSIGSEFYITLGNNLSHLDGNHVIFGQVEEGMDTLNKLENIIVDNDCSPLERVLILHTYILDDPYEDILGIDKYIPLRSPSSVEDDNMGELNEEDEIRILDSIGSREAKSRAITLEILGDIPSADFKPPENILFVCKLNPVTEDEDLELVFSRFGNVKSCNIVRDYKTGDSLQYAFIEFETKDECELAFLKMQNAIIDDRR</sequence>
<dbReference type="GO" id="GO:0003755">
    <property type="term" value="F:peptidyl-prolyl cis-trans isomerase activity"/>
    <property type="evidence" value="ECO:0007669"/>
    <property type="project" value="UniProtKB-KW"/>
</dbReference>
<proteinExistence type="predicted"/>
<evidence type="ECO:0000313" key="11">
    <source>
        <dbReference type="EMBL" id="KAK6590149.1"/>
    </source>
</evidence>
<dbReference type="PRINTS" id="PR00153">
    <property type="entry name" value="CSAPPISMRASE"/>
</dbReference>
<comment type="catalytic activity">
    <reaction evidence="1">
        <text>[protein]-peptidylproline (omega=180) = [protein]-peptidylproline (omega=0)</text>
        <dbReference type="Rhea" id="RHEA:16237"/>
        <dbReference type="Rhea" id="RHEA-COMP:10747"/>
        <dbReference type="Rhea" id="RHEA-COMP:10748"/>
        <dbReference type="ChEBI" id="CHEBI:83833"/>
        <dbReference type="ChEBI" id="CHEBI:83834"/>
        <dbReference type="EC" id="5.2.1.8"/>
    </reaction>
</comment>
<accession>A0AAV9Y1B6</accession>
<comment type="subcellular location">
    <subcellularLocation>
        <location evidence="2">Nucleus</location>
    </subcellularLocation>
</comment>
<dbReference type="PANTHER" id="PTHR45843">
    <property type="entry name" value="PEPTIDYL-PROLYL CIS-TRANS ISOMERASE-LIKE 4"/>
    <property type="match status" value="1"/>
</dbReference>